<feature type="compositionally biased region" description="Acidic residues" evidence="2">
    <location>
        <begin position="400"/>
        <end position="413"/>
    </location>
</feature>
<dbReference type="eggNOG" id="KOG2409">
    <property type="taxonomic scope" value="Eukaryota"/>
</dbReference>
<feature type="compositionally biased region" description="Basic and acidic residues" evidence="2">
    <location>
        <begin position="231"/>
        <end position="244"/>
    </location>
</feature>
<comment type="similarity">
    <text evidence="1">Belongs to the KRI1 family.</text>
</comment>
<feature type="region of interest" description="Disordered" evidence="2">
    <location>
        <begin position="258"/>
        <end position="278"/>
    </location>
</feature>
<feature type="compositionally biased region" description="Basic residues" evidence="2">
    <location>
        <begin position="641"/>
        <end position="656"/>
    </location>
</feature>
<sequence length="656" mass="74716">MPRAMKKQKLDLSDDESDAGVKIEPSTFKINESYAARFEHNKKREEQARLEEKYGAGNVAGNGSKRKFDDDDDEDDDSSTDEEEDDDAELADEEVDEEIENVLQAIRNKDPRIKDPNVKFFKDYNPEQDGAKGKEKEGKPMTLHDYQRERLLAGEMGDNDDEEVPVQTYQQEQDEMRKNLVGQMHATAADDAESEDNDDEEDGMLVRKKKSKHEDLPTADTKSKSRKKKVKITEQDINEADKDPETYLSNFMAARAWLPTDGSRFQPLESDDSEDEKKAEEYEHLYNLRHEDPTANEKLKSFSRDVGKYGVRRDEKTGRAKQREREKETKEAAKREREEEKARLRKLKVEEAEEKVKRIKEAAGLRGKAIDLDEWRDVIEGDFDDDKWEQEMKRRFGEDYYAEDDAMSEDEDEKAGGSKSRKPKKPKFDDDIDINDIIPDFDAGDKPNITLTDDEDDEEGGAPLPPASDEETSGKKRKTKKDRLQEKSDAKRAARKERAKIEEIIDSALPLSHPTLASSAGSHKAPVTGFRYRETSPTSFGLSARDILFADDTALNSYAGLKKMAAFRDQEKKQRDKKKYSKKQRLKMWRKETFGTPDEPTGGFERILGTFGEQVSTGANHVNLAAAEESGKSNGTSKEGTKKKKRSRKNKSSSAA</sequence>
<feature type="domain" description="Kri1-like C-terminal" evidence="3">
    <location>
        <begin position="500"/>
        <end position="593"/>
    </location>
</feature>
<feature type="region of interest" description="Disordered" evidence="2">
    <location>
        <begin position="399"/>
        <end position="505"/>
    </location>
</feature>
<evidence type="ECO:0000259" key="3">
    <source>
        <dbReference type="Pfam" id="PF12936"/>
    </source>
</evidence>
<dbReference type="InterPro" id="IPR024626">
    <property type="entry name" value="Kri1-like_C"/>
</dbReference>
<evidence type="ECO:0000313" key="5">
    <source>
        <dbReference type="Proteomes" id="UP000016931"/>
    </source>
</evidence>
<feature type="compositionally biased region" description="Acidic residues" evidence="2">
    <location>
        <begin position="190"/>
        <end position="203"/>
    </location>
</feature>
<dbReference type="GeneID" id="27898875"/>
<keyword evidence="5" id="KW-1185">Reference proteome</keyword>
<dbReference type="HOGENOM" id="CLU_009647_3_0_1"/>
<feature type="region of interest" description="Disordered" evidence="2">
    <location>
        <begin position="41"/>
        <end position="244"/>
    </location>
</feature>
<dbReference type="InterPro" id="IPR018034">
    <property type="entry name" value="Kri1"/>
</dbReference>
<dbReference type="GO" id="GO:0000447">
    <property type="term" value="P:endonucleolytic cleavage in ITS1 to separate SSU-rRNA from 5.8S rRNA and LSU-rRNA from tricistronic rRNA transcript (SSU-rRNA, 5.8S rRNA, LSU-rRNA)"/>
    <property type="evidence" value="ECO:0007669"/>
    <property type="project" value="TreeGrafter"/>
</dbReference>
<evidence type="ECO:0000313" key="4">
    <source>
        <dbReference type="EMBL" id="EMF16361.1"/>
    </source>
</evidence>
<proteinExistence type="inferred from homology"/>
<dbReference type="PANTHER" id="PTHR14490:SF5">
    <property type="entry name" value="PROTEIN KRI1 HOMOLOG"/>
    <property type="match status" value="1"/>
</dbReference>
<dbReference type="Pfam" id="PF05178">
    <property type="entry name" value="Kri1"/>
    <property type="match status" value="1"/>
</dbReference>
<feature type="compositionally biased region" description="Basic and acidic residues" evidence="2">
    <location>
        <begin position="107"/>
        <end position="139"/>
    </location>
</feature>
<reference evidence="4 5" key="1">
    <citation type="journal article" date="2012" name="PLoS Pathog.">
        <title>Diverse lifestyles and strategies of plant pathogenesis encoded in the genomes of eighteen Dothideomycetes fungi.</title>
        <authorList>
            <person name="Ohm R.A."/>
            <person name="Feau N."/>
            <person name="Henrissat B."/>
            <person name="Schoch C.L."/>
            <person name="Horwitz B.A."/>
            <person name="Barry K.W."/>
            <person name="Condon B.J."/>
            <person name="Copeland A.C."/>
            <person name="Dhillon B."/>
            <person name="Glaser F."/>
            <person name="Hesse C.N."/>
            <person name="Kosti I."/>
            <person name="LaButti K."/>
            <person name="Lindquist E.A."/>
            <person name="Lucas S."/>
            <person name="Salamov A.A."/>
            <person name="Bradshaw R.E."/>
            <person name="Ciuffetti L."/>
            <person name="Hamelin R.C."/>
            <person name="Kema G.H.J."/>
            <person name="Lawrence C."/>
            <person name="Scott J.A."/>
            <person name="Spatafora J.W."/>
            <person name="Turgeon B.G."/>
            <person name="de Wit P.J.G.M."/>
            <person name="Zhong S."/>
            <person name="Goodwin S.B."/>
            <person name="Grigoriev I.V."/>
        </authorList>
    </citation>
    <scope>NUCLEOTIDE SEQUENCE [LARGE SCALE GENOMIC DNA]</scope>
    <source>
        <strain evidence="4 5">SO2202</strain>
    </source>
</reference>
<feature type="region of interest" description="Disordered" evidence="2">
    <location>
        <begin position="619"/>
        <end position="656"/>
    </location>
</feature>
<dbReference type="Proteomes" id="UP000016931">
    <property type="component" value="Unassembled WGS sequence"/>
</dbReference>
<evidence type="ECO:0000256" key="2">
    <source>
        <dbReference type="SAM" id="MobiDB-lite"/>
    </source>
</evidence>
<feature type="compositionally biased region" description="Basic and acidic residues" evidence="2">
    <location>
        <begin position="482"/>
        <end position="492"/>
    </location>
</feature>
<dbReference type="OMA" id="WDNYDPR"/>
<gene>
    <name evidence="4" type="ORF">SEPMUDRAFT_121902</name>
</gene>
<protein>
    <submittedName>
        <fullName evidence="4">Krr1-domain-containing protein</fullName>
    </submittedName>
</protein>
<accession>N1QGL7</accession>
<feature type="region of interest" description="Disordered" evidence="2">
    <location>
        <begin position="310"/>
        <end position="343"/>
    </location>
</feature>
<dbReference type="AlphaFoldDB" id="N1QGL7"/>
<feature type="compositionally biased region" description="Basic and acidic residues" evidence="2">
    <location>
        <begin position="41"/>
        <end position="54"/>
    </location>
</feature>
<dbReference type="RefSeq" id="XP_016764482.1">
    <property type="nucleotide sequence ID" value="XM_016901738.1"/>
</dbReference>
<dbReference type="GO" id="GO:0030686">
    <property type="term" value="C:90S preribosome"/>
    <property type="evidence" value="ECO:0007669"/>
    <property type="project" value="TreeGrafter"/>
</dbReference>
<feature type="compositionally biased region" description="Acidic residues" evidence="2">
    <location>
        <begin position="70"/>
        <end position="100"/>
    </location>
</feature>
<dbReference type="OrthoDB" id="10252032at2759"/>
<dbReference type="GO" id="GO:0005730">
    <property type="term" value="C:nucleolus"/>
    <property type="evidence" value="ECO:0007669"/>
    <property type="project" value="TreeGrafter"/>
</dbReference>
<dbReference type="EMBL" id="KB456260">
    <property type="protein sequence ID" value="EMF16361.1"/>
    <property type="molecule type" value="Genomic_DNA"/>
</dbReference>
<name>N1QGL7_SPHMS</name>
<organism evidence="4 5">
    <name type="scientific">Sphaerulina musiva (strain SO2202)</name>
    <name type="common">Poplar stem canker fungus</name>
    <name type="synonym">Septoria musiva</name>
    <dbReference type="NCBI Taxonomy" id="692275"/>
    <lineage>
        <taxon>Eukaryota</taxon>
        <taxon>Fungi</taxon>
        <taxon>Dikarya</taxon>
        <taxon>Ascomycota</taxon>
        <taxon>Pezizomycotina</taxon>
        <taxon>Dothideomycetes</taxon>
        <taxon>Dothideomycetidae</taxon>
        <taxon>Mycosphaerellales</taxon>
        <taxon>Mycosphaerellaceae</taxon>
        <taxon>Sphaerulina</taxon>
    </lineage>
</organism>
<evidence type="ECO:0000256" key="1">
    <source>
        <dbReference type="ARBA" id="ARBA00007473"/>
    </source>
</evidence>
<dbReference type="Pfam" id="PF12936">
    <property type="entry name" value="Kri1_C"/>
    <property type="match status" value="1"/>
</dbReference>
<feature type="region of interest" description="Disordered" evidence="2">
    <location>
        <begin position="1"/>
        <end position="24"/>
    </location>
</feature>
<dbReference type="PANTHER" id="PTHR14490">
    <property type="entry name" value="ZINC FINGER, ZZ TYPE"/>
    <property type="match status" value="1"/>
</dbReference>
<dbReference type="STRING" id="692275.N1QGL7"/>